<dbReference type="Gene3D" id="3.40.50.150">
    <property type="entry name" value="Vaccinia Virus protein VP39"/>
    <property type="match status" value="1"/>
</dbReference>
<comment type="similarity">
    <text evidence="1 4">Belongs to the N(4)/N(6)-methyltransferase family.</text>
</comment>
<keyword evidence="3" id="KW-0808">Transferase</keyword>
<evidence type="ECO:0000259" key="5">
    <source>
        <dbReference type="Pfam" id="PF01555"/>
    </source>
</evidence>
<dbReference type="InterPro" id="IPR001091">
    <property type="entry name" value="RM_Methyltransferase"/>
</dbReference>
<dbReference type="EMBL" id="AP019823">
    <property type="protein sequence ID" value="BBM39546.1"/>
    <property type="molecule type" value="Genomic_DNA"/>
</dbReference>
<dbReference type="KEGG" id="lhf:JCM16775_2271"/>
<dbReference type="GO" id="GO:0032259">
    <property type="term" value="P:methylation"/>
    <property type="evidence" value="ECO:0007669"/>
    <property type="project" value="UniProtKB-KW"/>
</dbReference>
<dbReference type="Pfam" id="PF01555">
    <property type="entry name" value="N6_N4_Mtase"/>
    <property type="match status" value="1"/>
</dbReference>
<keyword evidence="2 6" id="KW-0489">Methyltransferase</keyword>
<dbReference type="PANTHER" id="PTHR13370:SF3">
    <property type="entry name" value="TRNA (GUANINE(10)-N2)-METHYLTRANSFERASE HOMOLOG"/>
    <property type="match status" value="1"/>
</dbReference>
<evidence type="ECO:0000256" key="1">
    <source>
        <dbReference type="ARBA" id="ARBA00006594"/>
    </source>
</evidence>
<dbReference type="GO" id="GO:0009007">
    <property type="term" value="F:site-specific DNA-methyltransferase (adenine-specific) activity"/>
    <property type="evidence" value="ECO:0007669"/>
    <property type="project" value="TreeGrafter"/>
</dbReference>
<dbReference type="InterPro" id="IPR002941">
    <property type="entry name" value="DNA_methylase_N4/N6"/>
</dbReference>
<dbReference type="EC" id="2.1.1.-" evidence="4"/>
<dbReference type="InterPro" id="IPR029063">
    <property type="entry name" value="SAM-dependent_MTases_sf"/>
</dbReference>
<organism evidence="6 7">
    <name type="scientific">Leptotrichia hofstadii</name>
    <dbReference type="NCBI Taxonomy" id="157688"/>
    <lineage>
        <taxon>Bacteria</taxon>
        <taxon>Fusobacteriati</taxon>
        <taxon>Fusobacteriota</taxon>
        <taxon>Fusobacteriia</taxon>
        <taxon>Fusobacteriales</taxon>
        <taxon>Leptotrichiaceae</taxon>
        <taxon>Leptotrichia</taxon>
    </lineage>
</organism>
<gene>
    <name evidence="6" type="primary">hpaI</name>
    <name evidence="6" type="ORF">JCM16775_2271</name>
</gene>
<evidence type="ECO:0000256" key="2">
    <source>
        <dbReference type="ARBA" id="ARBA00022603"/>
    </source>
</evidence>
<feature type="domain" description="DNA methylase N-4/N-6" evidence="5">
    <location>
        <begin position="24"/>
        <end position="234"/>
    </location>
</feature>
<dbReference type="PRINTS" id="PR00508">
    <property type="entry name" value="S21N4MTFRASE"/>
</dbReference>
<proteinExistence type="inferred from homology"/>
<dbReference type="GO" id="GO:0008170">
    <property type="term" value="F:N-methyltransferase activity"/>
    <property type="evidence" value="ECO:0007669"/>
    <property type="project" value="InterPro"/>
</dbReference>
<name>A0A510JK34_9FUSO</name>
<accession>A0A510JK34</accession>
<dbReference type="GO" id="GO:0005737">
    <property type="term" value="C:cytoplasm"/>
    <property type="evidence" value="ECO:0007669"/>
    <property type="project" value="TreeGrafter"/>
</dbReference>
<evidence type="ECO:0000313" key="7">
    <source>
        <dbReference type="Proteomes" id="UP000321892"/>
    </source>
</evidence>
<dbReference type="OrthoDB" id="9773571at2"/>
<dbReference type="Proteomes" id="UP000321892">
    <property type="component" value="Chromosome"/>
</dbReference>
<dbReference type="PROSITE" id="PS00092">
    <property type="entry name" value="N6_MTASE"/>
    <property type="match status" value="1"/>
</dbReference>
<evidence type="ECO:0000256" key="3">
    <source>
        <dbReference type="ARBA" id="ARBA00022679"/>
    </source>
</evidence>
<keyword evidence="7" id="KW-1185">Reference proteome</keyword>
<evidence type="ECO:0000256" key="4">
    <source>
        <dbReference type="RuleBase" id="RU362026"/>
    </source>
</evidence>
<dbReference type="SUPFAM" id="SSF53335">
    <property type="entry name" value="S-adenosyl-L-methionine-dependent methyltransferases"/>
    <property type="match status" value="1"/>
</dbReference>
<dbReference type="GO" id="GO:0003677">
    <property type="term" value="F:DNA binding"/>
    <property type="evidence" value="ECO:0007669"/>
    <property type="project" value="InterPro"/>
</dbReference>
<reference evidence="6 7" key="1">
    <citation type="submission" date="2019-07" db="EMBL/GenBank/DDBJ databases">
        <title>Complete Genome Sequence of Leptotrichia hofstadii Strain JCM16775.</title>
        <authorList>
            <person name="Watanabe S."/>
            <person name="Cui L."/>
        </authorList>
    </citation>
    <scope>NUCLEOTIDE SEQUENCE [LARGE SCALE GENOMIC DNA]</scope>
    <source>
        <strain evidence="6 7">JCM16775</strain>
    </source>
</reference>
<dbReference type="AlphaFoldDB" id="A0A510JK34"/>
<evidence type="ECO:0000313" key="6">
    <source>
        <dbReference type="EMBL" id="BBM39546.1"/>
    </source>
</evidence>
<sequence>MDKDIEIILGDALEELKKIPTESIDLIVTDPPYNLNKDYGFTKDNLEFDEYLEFSRLWIKEAVRILKDDGTLYIFMGMKYISYVYVMLEKEFNLHFNSWITWFYTQGIGKTRGFSPRHDDILMFTKDKKKFKFNLDDIRIPQKYYRSVNNIRGANPGNVWEVSHVHYSNKNRKKHPTQKPEALYERMILASSNEGDLVLDPFLGSGTAMRVCQQIKRRGIGIEINKEYIEMSEERLNEHFYGFDSIDERMKRIPNDLNDEKLRKEYIENHKKWFLKNHNLEIEEFEKLYLEKYKDNSIKSKNRLKLFNE</sequence>
<dbReference type="PANTHER" id="PTHR13370">
    <property type="entry name" value="RNA METHYLASE-RELATED"/>
    <property type="match status" value="1"/>
</dbReference>
<protein>
    <recommendedName>
        <fullName evidence="4">Methyltransferase</fullName>
        <ecNumber evidence="4">2.1.1.-</ecNumber>
    </recommendedName>
</protein>
<dbReference type="RefSeq" id="WP_026745712.1">
    <property type="nucleotide sequence ID" value="NZ_AP019823.1"/>
</dbReference>
<dbReference type="REBASE" id="356314">
    <property type="entry name" value="M.Lho16775ORF2271P"/>
</dbReference>
<dbReference type="InterPro" id="IPR002052">
    <property type="entry name" value="DNA_methylase_N6_adenine_CS"/>
</dbReference>
<dbReference type="CDD" id="cd02440">
    <property type="entry name" value="AdoMet_MTases"/>
    <property type="match status" value="1"/>
</dbReference>